<evidence type="ECO:0000313" key="4">
    <source>
        <dbReference type="Proteomes" id="UP001156645"/>
    </source>
</evidence>
<dbReference type="InterPro" id="IPR008258">
    <property type="entry name" value="Transglycosylase_SLT_dom_1"/>
</dbReference>
<organism evidence="3 4">
    <name type="scientific">Psychrobacter pacificensis</name>
    <dbReference type="NCBI Taxonomy" id="112002"/>
    <lineage>
        <taxon>Bacteria</taxon>
        <taxon>Pseudomonadati</taxon>
        <taxon>Pseudomonadota</taxon>
        <taxon>Gammaproteobacteria</taxon>
        <taxon>Moraxellales</taxon>
        <taxon>Moraxellaceae</taxon>
        <taxon>Psychrobacter</taxon>
    </lineage>
</organism>
<feature type="domain" description="Transglycosylase SLT" evidence="2">
    <location>
        <begin position="438"/>
        <end position="532"/>
    </location>
</feature>
<comment type="similarity">
    <text evidence="1">Belongs to the transglycosylase Slt family.</text>
</comment>
<dbReference type="CDD" id="cd00254">
    <property type="entry name" value="LT-like"/>
    <property type="match status" value="1"/>
</dbReference>
<evidence type="ECO:0000313" key="3">
    <source>
        <dbReference type="EMBL" id="GLR29008.1"/>
    </source>
</evidence>
<accession>A0ABQ5Z1K0</accession>
<dbReference type="EMBL" id="BSOK01000020">
    <property type="protein sequence ID" value="GLR29008.1"/>
    <property type="molecule type" value="Genomic_DNA"/>
</dbReference>
<reference evidence="4" key="1">
    <citation type="journal article" date="2019" name="Int. J. Syst. Evol. Microbiol.">
        <title>The Global Catalogue of Microorganisms (GCM) 10K type strain sequencing project: providing services to taxonomists for standard genome sequencing and annotation.</title>
        <authorList>
            <consortium name="The Broad Institute Genomics Platform"/>
            <consortium name="The Broad Institute Genome Sequencing Center for Infectious Disease"/>
            <person name="Wu L."/>
            <person name="Ma J."/>
        </authorList>
    </citation>
    <scope>NUCLEOTIDE SEQUENCE [LARGE SCALE GENOMIC DNA]</scope>
    <source>
        <strain evidence="4">NBRC 103191</strain>
    </source>
</reference>
<proteinExistence type="inferred from homology"/>
<gene>
    <name evidence="3" type="ORF">GCM10007915_12460</name>
</gene>
<sequence length="1095" mass="118530">MAVLSRLEIILAANSASFNQSIADARSQTKIAFSDMRESANKMGPAVSASIGAAAAATTALVVEQVTLANELQHTANVANSSIKEIQRYTVGAKKMGIEQDALGAIFQDTSDKIGDFLSSGGGGMADFFENIAPQIGVTAEQFRELSGPQALQLYYDNLERVNLSQNEMTFYMEAMASDATTLIPLLADGGAGFDVWADAAANAGAVMDAETIRATKELQATVDLLELSVDGAKTQFVAGFIPVLSDAAGELVGTADAADAARIAGHNFGQMLKSVSKIGVGAVTVFETIGTAIGGFAAGVAQLGNGVDWDSPFAFFQMGQNFLENNRSAAQIFAEIPGDISNIWLKSADQLNRIDKLGTGTASQTISSVVQLNERQANLNRTLGITGQQYQAQQEAAEAAAKSAEKAANSTVKSIQAQAVNSKVLGQAKQFSYGNLEQQYGLPTGLLSAVSMQESRGNPNARSPVGASGAFQFMPSTADRFGIRGQESNVGKSAEAAAKYLSFLMNKFGSVDLALAGYNAGEGNVAKYGNKIPPFKETQNYVKKVKEYLAYMQGGLDGSVNIAGNISAQTSLMERQAAEQLRILEQQAQQREAIRLEYANQATRIEMQLADKIEKINASGFNEDERIAFVEDAKQRAAIELANYEDTQAKKLAAFGDFARSEREIIAQNAMYRATEVIRDTELTEDSRNQALALIRQKAQYELNQLELNHDREMQYAQQAEQTDAERIRNQYALERREIQLTINMDEQLRKAKIDALNQAEQLALDERRYAFESELRQLTSIGQSSLASLRQSYADQRRALDQRTDIDDSQKSSLRNAMAGAQIYETNQLQKGPRDAFAAQQADFGGTSANFALVQQYQTRLDVIKDALDAEVATVKQAEQAKYDARREFETAATQLSLSQAEQTAGNFAASFKTMLGEQNAFYRLSFDAQQVFVMASAGLNMYEAWGDAMAEGATLTQKLAGAATIATEFGRIISAASSMTLELPGYRSGGYTGDAPEDQIVGYVHGREHVSDAATTRKYRPELEAMSNGTYERGTTGNINVNVSVTMDGKSSVQSDSQYGKQIGQGLAAAVTTQVQKMMRPNGMLDRQYQRR</sequence>
<keyword evidence="4" id="KW-1185">Reference proteome</keyword>
<protein>
    <recommendedName>
        <fullName evidence="2">Transglycosylase SLT domain-containing protein</fullName>
    </recommendedName>
</protein>
<dbReference type="RefSeq" id="WP_201587903.1">
    <property type="nucleotide sequence ID" value="NZ_BSOK01000020.1"/>
</dbReference>
<dbReference type="InterPro" id="IPR023346">
    <property type="entry name" value="Lysozyme-like_dom_sf"/>
</dbReference>
<evidence type="ECO:0000259" key="2">
    <source>
        <dbReference type="Pfam" id="PF01464"/>
    </source>
</evidence>
<dbReference type="PANTHER" id="PTHR37423:SF2">
    <property type="entry name" value="MEMBRANE-BOUND LYTIC MUREIN TRANSGLYCOSYLASE C"/>
    <property type="match status" value="1"/>
</dbReference>
<dbReference type="Gene3D" id="1.10.530.10">
    <property type="match status" value="1"/>
</dbReference>
<dbReference type="Pfam" id="PF01464">
    <property type="entry name" value="SLT"/>
    <property type="match status" value="1"/>
</dbReference>
<dbReference type="Proteomes" id="UP001156645">
    <property type="component" value="Unassembled WGS sequence"/>
</dbReference>
<comment type="caution">
    <text evidence="3">The sequence shown here is derived from an EMBL/GenBank/DDBJ whole genome shotgun (WGS) entry which is preliminary data.</text>
</comment>
<dbReference type="PANTHER" id="PTHR37423">
    <property type="entry name" value="SOLUBLE LYTIC MUREIN TRANSGLYCOSYLASE-RELATED"/>
    <property type="match status" value="1"/>
</dbReference>
<evidence type="ECO:0000256" key="1">
    <source>
        <dbReference type="ARBA" id="ARBA00007734"/>
    </source>
</evidence>
<name>A0ABQ5Z1K0_9GAMM</name>
<dbReference type="SUPFAM" id="SSF53955">
    <property type="entry name" value="Lysozyme-like"/>
    <property type="match status" value="1"/>
</dbReference>